<dbReference type="PANTHER" id="PTHR48048:SF45">
    <property type="entry name" value="GLYCOSYLTRANSFERASE"/>
    <property type="match status" value="1"/>
</dbReference>
<keyword evidence="3 5" id="KW-0808">Transferase</keyword>
<evidence type="ECO:0000256" key="5">
    <source>
        <dbReference type="RuleBase" id="RU003718"/>
    </source>
</evidence>
<dbReference type="InterPro" id="IPR050481">
    <property type="entry name" value="UDP-glycosyltransf_plant"/>
</dbReference>
<keyword evidence="8" id="KW-1185">Reference proteome</keyword>
<comment type="caution">
    <text evidence="7">The sequence shown here is derived from an EMBL/GenBank/DDBJ whole genome shotgun (WGS) entry which is preliminary data.</text>
</comment>
<proteinExistence type="inferred from homology"/>
<comment type="pathway">
    <text evidence="1">Pigment biosynthesis; anthocyanin biosynthesis.</text>
</comment>
<comment type="catalytic activity">
    <reaction evidence="4">
        <text>an anthocyanidin + UDP-alpha-D-glucose + H(+) = an anthocyanidin 3-O-beta-D-glucoside + UDP</text>
        <dbReference type="Rhea" id="RHEA:20093"/>
        <dbReference type="ChEBI" id="CHEBI:15378"/>
        <dbReference type="ChEBI" id="CHEBI:16307"/>
        <dbReference type="ChEBI" id="CHEBI:58223"/>
        <dbReference type="ChEBI" id="CHEBI:58885"/>
        <dbReference type="ChEBI" id="CHEBI:143576"/>
        <dbReference type="EC" id="2.4.1.115"/>
    </reaction>
</comment>
<evidence type="ECO:0000256" key="3">
    <source>
        <dbReference type="ARBA" id="ARBA00022679"/>
    </source>
</evidence>
<reference evidence="7" key="2">
    <citation type="journal article" date="2023" name="Plants (Basel)">
        <title>Annotation of the Turnera subulata (Passifloraceae) Draft Genome Reveals the S-Locus Evolved after the Divergence of Turneroideae from Passifloroideae in a Stepwise Manner.</title>
        <authorList>
            <person name="Henning P.M."/>
            <person name="Roalson E.H."/>
            <person name="Mir W."/>
            <person name="McCubbin A.G."/>
            <person name="Shore J.S."/>
        </authorList>
    </citation>
    <scope>NUCLEOTIDE SEQUENCE</scope>
    <source>
        <strain evidence="7">F60SS</strain>
    </source>
</reference>
<accession>A0A9Q0FAY9</accession>
<reference evidence="7" key="1">
    <citation type="submission" date="2022-02" db="EMBL/GenBank/DDBJ databases">
        <authorList>
            <person name="Henning P.M."/>
            <person name="McCubbin A.G."/>
            <person name="Shore J.S."/>
        </authorList>
    </citation>
    <scope>NUCLEOTIDE SEQUENCE</scope>
    <source>
        <strain evidence="7">F60SS</strain>
        <tissue evidence="7">Leaves</tissue>
    </source>
</reference>
<dbReference type="InterPro" id="IPR002213">
    <property type="entry name" value="UDP_glucos_trans"/>
</dbReference>
<keyword evidence="5" id="KW-0328">Glycosyltransferase</keyword>
<dbReference type="PROSITE" id="PS00375">
    <property type="entry name" value="UDPGT"/>
    <property type="match status" value="1"/>
</dbReference>
<dbReference type="FunFam" id="3.40.50.2000:FF:000056">
    <property type="entry name" value="Glycosyltransferase"/>
    <property type="match status" value="1"/>
</dbReference>
<evidence type="ECO:0000313" key="8">
    <source>
        <dbReference type="Proteomes" id="UP001141552"/>
    </source>
</evidence>
<dbReference type="EC" id="2.4.1.-" evidence="6"/>
<organism evidence="7 8">
    <name type="scientific">Turnera subulata</name>
    <dbReference type="NCBI Taxonomy" id="218843"/>
    <lineage>
        <taxon>Eukaryota</taxon>
        <taxon>Viridiplantae</taxon>
        <taxon>Streptophyta</taxon>
        <taxon>Embryophyta</taxon>
        <taxon>Tracheophyta</taxon>
        <taxon>Spermatophyta</taxon>
        <taxon>Magnoliopsida</taxon>
        <taxon>eudicotyledons</taxon>
        <taxon>Gunneridae</taxon>
        <taxon>Pentapetalae</taxon>
        <taxon>rosids</taxon>
        <taxon>fabids</taxon>
        <taxon>Malpighiales</taxon>
        <taxon>Passifloraceae</taxon>
        <taxon>Turnera</taxon>
    </lineage>
</organism>
<evidence type="ECO:0000256" key="6">
    <source>
        <dbReference type="RuleBase" id="RU362057"/>
    </source>
</evidence>
<dbReference type="Pfam" id="PF00201">
    <property type="entry name" value="UDPGT"/>
    <property type="match status" value="1"/>
</dbReference>
<gene>
    <name evidence="7" type="ORF">Tsubulata_007162</name>
</gene>
<evidence type="ECO:0000256" key="1">
    <source>
        <dbReference type="ARBA" id="ARBA00004935"/>
    </source>
</evidence>
<dbReference type="Gene3D" id="3.40.50.2000">
    <property type="entry name" value="Glycogen Phosphorylase B"/>
    <property type="match status" value="2"/>
</dbReference>
<evidence type="ECO:0000313" key="7">
    <source>
        <dbReference type="EMBL" id="KAJ4828115.1"/>
    </source>
</evidence>
<dbReference type="CDD" id="cd03784">
    <property type="entry name" value="GT1_Gtf-like"/>
    <property type="match status" value="1"/>
</dbReference>
<dbReference type="EMBL" id="JAKUCV010006256">
    <property type="protein sequence ID" value="KAJ4828115.1"/>
    <property type="molecule type" value="Genomic_DNA"/>
</dbReference>
<dbReference type="InterPro" id="IPR035595">
    <property type="entry name" value="UDP_glycos_trans_CS"/>
</dbReference>
<comment type="similarity">
    <text evidence="2 5">Belongs to the UDP-glycosyltransferase family.</text>
</comment>
<dbReference type="SUPFAM" id="SSF53756">
    <property type="entry name" value="UDP-Glycosyltransferase/glycogen phosphorylase"/>
    <property type="match status" value="1"/>
</dbReference>
<dbReference type="PANTHER" id="PTHR48048">
    <property type="entry name" value="GLYCOSYLTRANSFERASE"/>
    <property type="match status" value="1"/>
</dbReference>
<name>A0A9Q0FAY9_9ROSI</name>
<evidence type="ECO:0000256" key="4">
    <source>
        <dbReference type="ARBA" id="ARBA00047606"/>
    </source>
</evidence>
<dbReference type="AlphaFoldDB" id="A0A9Q0FAY9"/>
<evidence type="ECO:0000256" key="2">
    <source>
        <dbReference type="ARBA" id="ARBA00009995"/>
    </source>
</evidence>
<sequence>MTDTDRVELVFITVAAAGHIVSTVELAKLLIDRDERLSITILPMKSAILNFSNYGTNHSNIPSSRIRFIHLPDHEPDPSLDPRKNFTSMIEDNKLHVKEIASKLSPKLAGIVLDLMCTPMIDVAIELGVPSYLYYAAGAAFLGMMFHVQDLHDEQGKEPTEFDELVVPGMANPLPVPKSLPSPLLYKEGIQTVLNMARKFRETKGIIINTFTELEPYAVNSLASEDGIPPVYPVGPLLNLKGNGHNELSSNKFKEVMQWLDDQPPSSVVFLCFGSMGSFDVEQVKEIAYALENSGHRFLWSLRRPPMEEEKHRIGSPTEYSDHQEVLPDGFLDRTADAGRVIGWAPQVEVLGHPSVGGFVSHCGWNSVLEAIWHGVPIGAWPLYAEQQFNAFELVVELGLAVEFRLGYRSSDQHHKAVIVNAGDIERGIRSLMDRSEEERMKLLDVMREYSKRALEEDGSSYNTIGCLIQDIIGTNNH</sequence>
<dbReference type="GO" id="GO:0047213">
    <property type="term" value="F:anthocyanidin 3-O-glucosyltransferase activity"/>
    <property type="evidence" value="ECO:0007669"/>
    <property type="project" value="UniProtKB-EC"/>
</dbReference>
<protein>
    <recommendedName>
        <fullName evidence="6">Glycosyltransferase</fullName>
        <ecNumber evidence="6">2.4.1.-</ecNumber>
    </recommendedName>
</protein>
<dbReference type="Proteomes" id="UP001141552">
    <property type="component" value="Unassembled WGS sequence"/>
</dbReference>
<dbReference type="OrthoDB" id="5835829at2759"/>